<evidence type="ECO:0000313" key="1">
    <source>
        <dbReference type="EMBL" id="KAA3678401.1"/>
    </source>
</evidence>
<gene>
    <name evidence="1" type="ORF">DEA37_0002027</name>
</gene>
<dbReference type="EMBL" id="QNGE01001114">
    <property type="protein sequence ID" value="KAA3678401.1"/>
    <property type="molecule type" value="Genomic_DNA"/>
</dbReference>
<evidence type="ECO:0000313" key="2">
    <source>
        <dbReference type="Proteomes" id="UP000324629"/>
    </source>
</evidence>
<reference evidence="1 2" key="1">
    <citation type="journal article" date="2019" name="Gigascience">
        <title>Whole-genome sequence of the oriental lung fluke Paragonimus westermani.</title>
        <authorList>
            <person name="Oey H."/>
            <person name="Zakrzewski M."/>
            <person name="Narain K."/>
            <person name="Devi K.R."/>
            <person name="Agatsuma T."/>
            <person name="Nawaratna S."/>
            <person name="Gobert G.N."/>
            <person name="Jones M.K."/>
            <person name="Ragan M.A."/>
            <person name="McManus D.P."/>
            <person name="Krause L."/>
        </authorList>
    </citation>
    <scope>NUCLEOTIDE SEQUENCE [LARGE SCALE GENOMIC DNA]</scope>
    <source>
        <strain evidence="1 2">IND2009</strain>
    </source>
</reference>
<comment type="caution">
    <text evidence="1">The sequence shown here is derived from an EMBL/GenBank/DDBJ whole genome shotgun (WGS) entry which is preliminary data.</text>
</comment>
<accession>A0A5J4NSC5</accession>
<proteinExistence type="predicted"/>
<name>A0A5J4NSC5_9TREM</name>
<dbReference type="Proteomes" id="UP000324629">
    <property type="component" value="Unassembled WGS sequence"/>
</dbReference>
<organism evidence="1 2">
    <name type="scientific">Paragonimus westermani</name>
    <dbReference type="NCBI Taxonomy" id="34504"/>
    <lineage>
        <taxon>Eukaryota</taxon>
        <taxon>Metazoa</taxon>
        <taxon>Spiralia</taxon>
        <taxon>Lophotrochozoa</taxon>
        <taxon>Platyhelminthes</taxon>
        <taxon>Trematoda</taxon>
        <taxon>Digenea</taxon>
        <taxon>Plagiorchiida</taxon>
        <taxon>Troglotremata</taxon>
        <taxon>Troglotrematidae</taxon>
        <taxon>Paragonimus</taxon>
    </lineage>
</organism>
<keyword evidence="2" id="KW-1185">Reference proteome</keyword>
<dbReference type="AlphaFoldDB" id="A0A5J4NSC5"/>
<sequence length="261" mass="30216">MVAGLSNVTYESRLEIPDLYPLEFRRLRGDLILSHFFRVGLVEQFFTVANDDGRRGHNRKLFKLRPRTFLRQQFFSYRVINYWNSLPSEVVQFELPADVAKVFDRFSNEMLSEHTRNESKCFLSPEAIQARKHKFLDLFQTHQIELFISSVKTGPRRETFRILFIVSAYAPGNCSDIGVKDAFHSNLAALFRLIHGFDIVVLARDMTVQIGCLIEVESPASGSFGIASHLREWRVTVAAVREHRQILQAYPYNWSQANVSR</sequence>
<protein>
    <submittedName>
        <fullName evidence="1">Uncharacterized protein</fullName>
    </submittedName>
</protein>